<evidence type="ECO:0008006" key="3">
    <source>
        <dbReference type="Google" id="ProtNLM"/>
    </source>
</evidence>
<sequence length="171" mass="19203">TDKCSCTVVLDESEYKLIFVFTDFNALPSDPTTAVERKVQNIFSKHEATLRTGLKHILPPYHSKPPHLYGLPQIQKPDLPLESTVSCTGTPCYNLAKFPHQILYSTVGKTETWVESSQHFSQLLKSVKFQGLNVIGTLDFVKVFTKVPVEEILAEGSCTLEDTGPKKRPFY</sequence>
<keyword evidence="2" id="KW-1185">Reference proteome</keyword>
<feature type="non-terminal residue" evidence="1">
    <location>
        <position position="171"/>
    </location>
</feature>
<reference evidence="2" key="1">
    <citation type="submission" date="2020-01" db="EMBL/GenBank/DDBJ databases">
        <title>Draft genome sequence of the Termite Coptotermes fromosanus.</title>
        <authorList>
            <person name="Itakura S."/>
            <person name="Yosikawa Y."/>
            <person name="Umezawa K."/>
        </authorList>
    </citation>
    <scope>NUCLEOTIDE SEQUENCE [LARGE SCALE GENOMIC DNA]</scope>
</reference>
<accession>A0A6L2PPQ1</accession>
<dbReference type="EMBL" id="BLKM01000471">
    <property type="protein sequence ID" value="GFG34264.1"/>
    <property type="molecule type" value="Genomic_DNA"/>
</dbReference>
<dbReference type="AlphaFoldDB" id="A0A6L2PPQ1"/>
<evidence type="ECO:0000313" key="2">
    <source>
        <dbReference type="Proteomes" id="UP000502823"/>
    </source>
</evidence>
<proteinExistence type="predicted"/>
<organism evidence="1 2">
    <name type="scientific">Coptotermes formosanus</name>
    <name type="common">Formosan subterranean termite</name>
    <dbReference type="NCBI Taxonomy" id="36987"/>
    <lineage>
        <taxon>Eukaryota</taxon>
        <taxon>Metazoa</taxon>
        <taxon>Ecdysozoa</taxon>
        <taxon>Arthropoda</taxon>
        <taxon>Hexapoda</taxon>
        <taxon>Insecta</taxon>
        <taxon>Pterygota</taxon>
        <taxon>Neoptera</taxon>
        <taxon>Polyneoptera</taxon>
        <taxon>Dictyoptera</taxon>
        <taxon>Blattodea</taxon>
        <taxon>Blattoidea</taxon>
        <taxon>Termitoidae</taxon>
        <taxon>Rhinotermitidae</taxon>
        <taxon>Coptotermes</taxon>
    </lineage>
</organism>
<evidence type="ECO:0000313" key="1">
    <source>
        <dbReference type="EMBL" id="GFG34264.1"/>
    </source>
</evidence>
<comment type="caution">
    <text evidence="1">The sequence shown here is derived from an EMBL/GenBank/DDBJ whole genome shotgun (WGS) entry which is preliminary data.</text>
</comment>
<gene>
    <name evidence="1" type="ORF">Cfor_02269</name>
</gene>
<feature type="non-terminal residue" evidence="1">
    <location>
        <position position="1"/>
    </location>
</feature>
<dbReference type="Proteomes" id="UP000502823">
    <property type="component" value="Unassembled WGS sequence"/>
</dbReference>
<name>A0A6L2PPQ1_COPFO</name>
<protein>
    <recommendedName>
        <fullName evidence="3">Reverse transcriptase domain-containing protein</fullName>
    </recommendedName>
</protein>
<dbReference type="InParanoid" id="A0A6L2PPQ1"/>
<dbReference type="OrthoDB" id="6782675at2759"/>